<dbReference type="InterPro" id="IPR024163">
    <property type="entry name" value="Aerotolerance_reg_N"/>
</dbReference>
<keyword evidence="1" id="KW-0472">Membrane</keyword>
<dbReference type="AlphaFoldDB" id="A0A7X1KBL0"/>
<evidence type="ECO:0000259" key="2">
    <source>
        <dbReference type="Pfam" id="PF07584"/>
    </source>
</evidence>
<gene>
    <name evidence="3" type="ORF">H7F49_06350</name>
</gene>
<comment type="caution">
    <text evidence="3">The sequence shown here is derived from an EMBL/GenBank/DDBJ whole genome shotgun (WGS) entry which is preliminary data.</text>
</comment>
<reference evidence="3 4" key="1">
    <citation type="submission" date="2020-08" db="EMBL/GenBank/DDBJ databases">
        <title>The genome sequence of Novosphingobium flavum 4Y4.</title>
        <authorList>
            <person name="Liu Y."/>
        </authorList>
    </citation>
    <scope>NUCLEOTIDE SEQUENCE [LARGE SCALE GENOMIC DNA]</scope>
    <source>
        <strain evidence="3 4">4Y4</strain>
    </source>
</reference>
<evidence type="ECO:0000313" key="4">
    <source>
        <dbReference type="Proteomes" id="UP000520156"/>
    </source>
</evidence>
<dbReference type="EMBL" id="JACLAU010000006">
    <property type="protein sequence ID" value="MBC2651318.1"/>
    <property type="molecule type" value="Genomic_DNA"/>
</dbReference>
<feature type="domain" description="Aerotolerance regulator N-terminal" evidence="2">
    <location>
        <begin position="5"/>
        <end position="77"/>
    </location>
</feature>
<accession>A0A7X1KBL0</accession>
<feature type="transmembrane region" description="Helical" evidence="1">
    <location>
        <begin position="57"/>
        <end position="75"/>
    </location>
</feature>
<keyword evidence="1" id="KW-0812">Transmembrane</keyword>
<dbReference type="Proteomes" id="UP000520156">
    <property type="component" value="Unassembled WGS sequence"/>
</dbReference>
<organism evidence="3 4">
    <name type="scientific">Novosphingobium aerophilum</name>
    <dbReference type="NCBI Taxonomy" id="2839843"/>
    <lineage>
        <taxon>Bacteria</taxon>
        <taxon>Pseudomonadati</taxon>
        <taxon>Pseudomonadota</taxon>
        <taxon>Alphaproteobacteria</taxon>
        <taxon>Sphingomonadales</taxon>
        <taxon>Sphingomonadaceae</taxon>
        <taxon>Novosphingobium</taxon>
    </lineage>
</organism>
<dbReference type="NCBIfam" id="TIGR02226">
    <property type="entry name" value="two_anch"/>
    <property type="match status" value="1"/>
</dbReference>
<proteinExistence type="predicted"/>
<dbReference type="InterPro" id="IPR011933">
    <property type="entry name" value="Double_TM_dom"/>
</dbReference>
<keyword evidence="4" id="KW-1185">Reference proteome</keyword>
<keyword evidence="1" id="KW-1133">Transmembrane helix</keyword>
<evidence type="ECO:0000256" key="1">
    <source>
        <dbReference type="SAM" id="Phobius"/>
    </source>
</evidence>
<evidence type="ECO:0000313" key="3">
    <source>
        <dbReference type="EMBL" id="MBC2651318.1"/>
    </source>
</evidence>
<sequence length="385" mass="40073">MTPVLLLPAALAALAAVMLPLAIHIARRSEQRPTDFAALRWLSAKPRPRSRLRLDEVLLLVLRVLLVALVVLVLARPALRGGAGEGRPVVVISGADPARAPLTAAELQRARWLAPGFPPVDRGAVAGTQPVASLIRELDAGLPPGADLTIVAPSVLQGVDGERPRLARPVRWIVTPGTMPEPRAAAAGPLRPVLRHDAAHAAEARYLRAALQALDPAGSLPNEGDLAGPLPDSPGPVIRLAAGAWPEPVTAFVRSGGTLLVSADSEVPARAGPAVALWPDAEGTAQVEARGLGAGQVLRFTRPLRPARMPALLDGDLPARLQALLAPPRSAPARALAADHAPLSTGSVAPTLPLQDLRPWLALLIVGLALAERWLATARTRAPGP</sequence>
<dbReference type="RefSeq" id="WP_185682737.1">
    <property type="nucleotide sequence ID" value="NZ_JACLAU010000006.1"/>
</dbReference>
<dbReference type="Pfam" id="PF07584">
    <property type="entry name" value="BatA"/>
    <property type="match status" value="1"/>
</dbReference>
<name>A0A7X1KBL0_9SPHN</name>
<protein>
    <submittedName>
        <fullName evidence="3">BatA domain-containing protein</fullName>
    </submittedName>
</protein>